<gene>
    <name evidence="1" type="ORF">D7003_15775</name>
</gene>
<dbReference type="OrthoDB" id="4954782at2"/>
<protein>
    <submittedName>
        <fullName evidence="1">Uncharacterized protein</fullName>
    </submittedName>
</protein>
<dbReference type="RefSeq" id="WP_123256368.1">
    <property type="nucleotide sequence ID" value="NZ_RBED01000126.1"/>
</dbReference>
<organism evidence="1 2">
    <name type="scientific">Arthrobacter oryzae</name>
    <dbReference type="NCBI Taxonomy" id="409290"/>
    <lineage>
        <taxon>Bacteria</taxon>
        <taxon>Bacillati</taxon>
        <taxon>Actinomycetota</taxon>
        <taxon>Actinomycetes</taxon>
        <taxon>Micrococcales</taxon>
        <taxon>Micrococcaceae</taxon>
        <taxon>Arthrobacter</taxon>
    </lineage>
</organism>
<dbReference type="Proteomes" id="UP000273807">
    <property type="component" value="Unassembled WGS sequence"/>
</dbReference>
<sequence>MITTPPSVAVMKLSKTELTELCDRFRDKALTEHQDMRAWMNRALIAESQLAILRAEYEPHGMEPCS</sequence>
<name>A0A3N0BRA4_9MICC</name>
<dbReference type="EMBL" id="RBED01000126">
    <property type="protein sequence ID" value="RNL51586.1"/>
    <property type="molecule type" value="Genomic_DNA"/>
</dbReference>
<comment type="caution">
    <text evidence="1">The sequence shown here is derived from an EMBL/GenBank/DDBJ whole genome shotgun (WGS) entry which is preliminary data.</text>
</comment>
<evidence type="ECO:0000313" key="2">
    <source>
        <dbReference type="Proteomes" id="UP000273807"/>
    </source>
</evidence>
<evidence type="ECO:0000313" key="1">
    <source>
        <dbReference type="EMBL" id="RNL51586.1"/>
    </source>
</evidence>
<accession>A0A3N0BRA4</accession>
<proteinExistence type="predicted"/>
<keyword evidence="2" id="KW-1185">Reference proteome</keyword>
<dbReference type="AlphaFoldDB" id="A0A3N0BRA4"/>
<reference evidence="1 2" key="1">
    <citation type="submission" date="2018-10" db="EMBL/GenBank/DDBJ databases">
        <title>Genome sequencing of Arthrobacter oryzae TNB02.</title>
        <authorList>
            <person name="Cho Y.-J."/>
            <person name="Cho A."/>
            <person name="Kim O.-S."/>
        </authorList>
    </citation>
    <scope>NUCLEOTIDE SEQUENCE [LARGE SCALE GENOMIC DNA]</scope>
    <source>
        <strain evidence="1 2">TNB02</strain>
    </source>
</reference>